<name>A0A2G9C736_9BURK</name>
<dbReference type="InterPro" id="IPR008979">
    <property type="entry name" value="Galactose-bd-like_sf"/>
</dbReference>
<dbReference type="InterPro" id="IPR006102">
    <property type="entry name" value="Ig-like_GH2"/>
</dbReference>
<feature type="domain" description="Glycoside hydrolase family 2 catalytic" evidence="5">
    <location>
        <begin position="330"/>
        <end position="404"/>
    </location>
</feature>
<dbReference type="Pfam" id="PF02836">
    <property type="entry name" value="Glyco_hydro_2_C"/>
    <property type="match status" value="2"/>
</dbReference>
<dbReference type="SUPFAM" id="SSF49303">
    <property type="entry name" value="beta-Galactosidase/glucuronidase domain"/>
    <property type="match status" value="1"/>
</dbReference>
<dbReference type="Pfam" id="PF18565">
    <property type="entry name" value="Glyco_hydro2_C5"/>
    <property type="match status" value="1"/>
</dbReference>
<dbReference type="InterPro" id="IPR032311">
    <property type="entry name" value="DUF4982"/>
</dbReference>
<dbReference type="InterPro" id="IPR023232">
    <property type="entry name" value="Glyco_hydro_2_AS"/>
</dbReference>
<evidence type="ECO:0000256" key="2">
    <source>
        <dbReference type="ARBA" id="ARBA00022801"/>
    </source>
</evidence>
<evidence type="ECO:0000256" key="1">
    <source>
        <dbReference type="ARBA" id="ARBA00007401"/>
    </source>
</evidence>
<gene>
    <name evidence="9" type="ORF">CS062_16050</name>
</gene>
<evidence type="ECO:0000259" key="4">
    <source>
        <dbReference type="Pfam" id="PF00703"/>
    </source>
</evidence>
<dbReference type="Gene3D" id="2.60.120.260">
    <property type="entry name" value="Galactose-binding domain-like"/>
    <property type="match status" value="2"/>
</dbReference>
<dbReference type="Pfam" id="PF00703">
    <property type="entry name" value="Glyco_hydro_2"/>
    <property type="match status" value="1"/>
</dbReference>
<dbReference type="Gene3D" id="3.20.20.80">
    <property type="entry name" value="Glycosidases"/>
    <property type="match status" value="1"/>
</dbReference>
<evidence type="ECO:0000313" key="10">
    <source>
        <dbReference type="Proteomes" id="UP000231501"/>
    </source>
</evidence>
<comment type="similarity">
    <text evidence="1">Belongs to the glycosyl hydrolase 2 family.</text>
</comment>
<feature type="domain" description="DUF4982" evidence="7">
    <location>
        <begin position="625"/>
        <end position="680"/>
    </location>
</feature>
<dbReference type="InterPro" id="IPR040605">
    <property type="entry name" value="Glyco_hydro2_dom5"/>
</dbReference>
<evidence type="ECO:0000259" key="5">
    <source>
        <dbReference type="Pfam" id="PF02836"/>
    </source>
</evidence>
<accession>A0A2G9C736</accession>
<feature type="domain" description="Glycoside hydrolase family 2 immunoglobulin-like beta-sandwich" evidence="4">
    <location>
        <begin position="223"/>
        <end position="321"/>
    </location>
</feature>
<dbReference type="InterPro" id="IPR006103">
    <property type="entry name" value="Glyco_hydro_2_cat"/>
</dbReference>
<protein>
    <submittedName>
        <fullName evidence="9">Beta-galactosidase</fullName>
    </submittedName>
</protein>
<feature type="domain" description="Glycoside hydrolase family 2 catalytic" evidence="5">
    <location>
        <begin position="412"/>
        <end position="499"/>
    </location>
</feature>
<organism evidence="9 10">
    <name type="scientific">Roseateles chitinivorans</name>
    <dbReference type="NCBI Taxonomy" id="2917965"/>
    <lineage>
        <taxon>Bacteria</taxon>
        <taxon>Pseudomonadati</taxon>
        <taxon>Pseudomonadota</taxon>
        <taxon>Betaproteobacteria</taxon>
        <taxon>Burkholderiales</taxon>
        <taxon>Sphaerotilaceae</taxon>
        <taxon>Roseateles</taxon>
    </lineage>
</organism>
<dbReference type="SUPFAM" id="SSF49785">
    <property type="entry name" value="Galactose-binding domain-like"/>
    <property type="match status" value="2"/>
</dbReference>
<dbReference type="GO" id="GO:0005975">
    <property type="term" value="P:carbohydrate metabolic process"/>
    <property type="evidence" value="ECO:0007669"/>
    <property type="project" value="InterPro"/>
</dbReference>
<dbReference type="PANTHER" id="PTHR42732:SF1">
    <property type="entry name" value="BETA-MANNOSIDASE"/>
    <property type="match status" value="1"/>
</dbReference>
<dbReference type="InterPro" id="IPR051913">
    <property type="entry name" value="GH2_Domain-Containing"/>
</dbReference>
<dbReference type="PRINTS" id="PR00132">
    <property type="entry name" value="GLHYDRLASE2"/>
</dbReference>
<evidence type="ECO:0000259" key="6">
    <source>
        <dbReference type="Pfam" id="PF02837"/>
    </source>
</evidence>
<feature type="domain" description="Glycosyl hydrolases family 2 sugar binding" evidence="6">
    <location>
        <begin position="109"/>
        <end position="203"/>
    </location>
</feature>
<dbReference type="Gene3D" id="2.60.40.10">
    <property type="entry name" value="Immunoglobulins"/>
    <property type="match status" value="3"/>
</dbReference>
<dbReference type="AlphaFoldDB" id="A0A2G9C736"/>
<proteinExistence type="inferred from homology"/>
<dbReference type="EMBL" id="PEOG01000044">
    <property type="protein sequence ID" value="PIM52152.1"/>
    <property type="molecule type" value="Genomic_DNA"/>
</dbReference>
<dbReference type="OrthoDB" id="9758603at2"/>
<evidence type="ECO:0000259" key="8">
    <source>
        <dbReference type="Pfam" id="PF18565"/>
    </source>
</evidence>
<keyword evidence="2" id="KW-0378">Hydrolase</keyword>
<evidence type="ECO:0000256" key="3">
    <source>
        <dbReference type="ARBA" id="ARBA00023295"/>
    </source>
</evidence>
<sequence length="953" mass="104679">MLRRASLIHGLAVAVWAAALLLPAVARADGPRERLSLDAGWLFHHGEVPAPAVKGHGASYHQAKAGGVVGAGGAEFDDSSWRRLDLPHDWAIEQAFDRQENASQGYRARGIGWYRRYLQLPESDRGRHIELQFDGVATHSTVWVNGIVVNRNWSGYNGRAIDITPYLRYGDEVNSIAVRVDAEAQEGWWYEGAGIYRHAWLVKRDTLHIATDGLYANPVQRGGRWTLPVEVQVDNTGEAGRAAVVALQVTGPDGAVVAQGETRVRVAALDSATARLTLDIRQPELWSPRSPRLYRVRAVLRQPGAGPLREIDATELHTGFRTARFDAERGFFLNGEPLKLQGVCIHQDHAGVGVAVPTAIWEFRLRRLQDMGVNAVRFAHNAVAPEVMDLADRLGLLVMDENRNFSSSPEAMAQLAWLVRRDRNRPSVILWSLFNEEPLQGSWQGREMARRMAAEIKRLDPSRPVTAGMHDGLFADRNASEVLDVVGVNYQVHAYDRYHREHPGRPMFSSEDTSAYMTRGAWRSDRQAQVLGSHDDEPSSWGQTHRDAWRHIAERPFMAGGFVWSGFDYHGEPTPFEWPSASTFFGALDLCGFPKAAFYIRQAQWVKDRTVVKILPHWNWSGSEGQPVKVMVATNAPRVRLLLNGQTIVEQAADRDGIVSVDLPYALGRLEAVALQGARELARDTVETSGVPARLVLTADRAVLAGDGRDAVPVTVSAVDAQGRAVPTANLKVRFETTGAGRLIGVGNGDPNSHEPSKAPERSLFNGLAQAILQTERDGQGPLRLRATADGLASAELVLEVRTARVPSVPAAEVVSRVGGWRISPPQAARPDPNQVLAENDMNSWGWGEPPIRQSAESTETWRAYRTSLRLRADRNDGQGRLRFQQIAGQAEVWVDGVKIGEKTSPEPAPLSLPLAQGSGWRTMTVLVRAQPGEPSGLIGRVSIERGAGKAAP</sequence>
<keyword evidence="3" id="KW-0326">Glycosidase</keyword>
<dbReference type="InterPro" id="IPR013783">
    <property type="entry name" value="Ig-like_fold"/>
</dbReference>
<dbReference type="NCBIfam" id="NF041462">
    <property type="entry name" value="GalA"/>
    <property type="match status" value="1"/>
</dbReference>
<dbReference type="GO" id="GO:0004553">
    <property type="term" value="F:hydrolase activity, hydrolyzing O-glycosyl compounds"/>
    <property type="evidence" value="ECO:0007669"/>
    <property type="project" value="InterPro"/>
</dbReference>
<evidence type="ECO:0000313" key="9">
    <source>
        <dbReference type="EMBL" id="PIM52152.1"/>
    </source>
</evidence>
<reference evidence="9 10" key="1">
    <citation type="submission" date="2017-11" db="EMBL/GenBank/DDBJ databases">
        <title>Draft genome sequence of Mitsuaria sp. HWN-4.</title>
        <authorList>
            <person name="Gundlapally S.R."/>
        </authorList>
    </citation>
    <scope>NUCLEOTIDE SEQUENCE [LARGE SCALE GENOMIC DNA]</scope>
    <source>
        <strain evidence="9 10">HWN-4</strain>
    </source>
</reference>
<dbReference type="InterPro" id="IPR006101">
    <property type="entry name" value="Glyco_hydro_2"/>
</dbReference>
<dbReference type="Proteomes" id="UP000231501">
    <property type="component" value="Unassembled WGS sequence"/>
</dbReference>
<dbReference type="Pfam" id="PF16355">
    <property type="entry name" value="DUF4982"/>
    <property type="match status" value="1"/>
</dbReference>
<keyword evidence="10" id="KW-1185">Reference proteome</keyword>
<comment type="caution">
    <text evidence="9">The sequence shown here is derived from an EMBL/GenBank/DDBJ whole genome shotgun (WGS) entry which is preliminary data.</text>
</comment>
<dbReference type="InterPro" id="IPR006104">
    <property type="entry name" value="Glyco_hydro_2_N"/>
</dbReference>
<evidence type="ECO:0000259" key="7">
    <source>
        <dbReference type="Pfam" id="PF16355"/>
    </source>
</evidence>
<dbReference type="Pfam" id="PF02837">
    <property type="entry name" value="Glyco_hydro_2_N"/>
    <property type="match status" value="1"/>
</dbReference>
<dbReference type="InterPro" id="IPR017853">
    <property type="entry name" value="GH"/>
</dbReference>
<feature type="domain" description="Glycoside hydrolase family 2" evidence="8">
    <location>
        <begin position="695"/>
        <end position="797"/>
    </location>
</feature>
<dbReference type="InterPro" id="IPR036156">
    <property type="entry name" value="Beta-gal/glucu_dom_sf"/>
</dbReference>
<dbReference type="InterPro" id="IPR048230">
    <property type="entry name" value="GalA-like"/>
</dbReference>
<dbReference type="PROSITE" id="PS00608">
    <property type="entry name" value="GLYCOSYL_HYDROL_F2_2"/>
    <property type="match status" value="1"/>
</dbReference>
<dbReference type="PANTHER" id="PTHR42732">
    <property type="entry name" value="BETA-GALACTOSIDASE"/>
    <property type="match status" value="1"/>
</dbReference>
<dbReference type="SUPFAM" id="SSF51445">
    <property type="entry name" value="(Trans)glycosidases"/>
    <property type="match status" value="1"/>
</dbReference>